<gene>
    <name evidence="2" type="ORF">A3I41_00275</name>
</gene>
<evidence type="ECO:0000256" key="1">
    <source>
        <dbReference type="ARBA" id="ARBA00022649"/>
    </source>
</evidence>
<organism evidence="2 3">
    <name type="scientific">Candidatus Uhrbacteria bacterium RIFCSPLOWO2_02_FULL_48_18</name>
    <dbReference type="NCBI Taxonomy" id="1802408"/>
    <lineage>
        <taxon>Bacteria</taxon>
        <taxon>Candidatus Uhriibacteriota</taxon>
    </lineage>
</organism>
<accession>A0A1F7VC87</accession>
<proteinExistence type="predicted"/>
<dbReference type="SUPFAM" id="SSF143011">
    <property type="entry name" value="RelE-like"/>
    <property type="match status" value="1"/>
</dbReference>
<evidence type="ECO:0000313" key="3">
    <source>
        <dbReference type="Proteomes" id="UP000176593"/>
    </source>
</evidence>
<keyword evidence="1" id="KW-1277">Toxin-antitoxin system</keyword>
<dbReference type="Pfam" id="PF05016">
    <property type="entry name" value="ParE_toxin"/>
    <property type="match status" value="1"/>
</dbReference>
<comment type="caution">
    <text evidence="2">The sequence shown here is derived from an EMBL/GenBank/DDBJ whole genome shotgun (WGS) entry which is preliminary data.</text>
</comment>
<dbReference type="EMBL" id="MGEQ01000001">
    <property type="protein sequence ID" value="OGL88152.1"/>
    <property type="molecule type" value="Genomic_DNA"/>
</dbReference>
<dbReference type="Gene3D" id="3.30.2310.20">
    <property type="entry name" value="RelE-like"/>
    <property type="match status" value="1"/>
</dbReference>
<name>A0A1F7VC87_9BACT</name>
<dbReference type="InterPro" id="IPR035093">
    <property type="entry name" value="RelE/ParE_toxin_dom_sf"/>
</dbReference>
<dbReference type="InterPro" id="IPR007712">
    <property type="entry name" value="RelE/ParE_toxin"/>
</dbReference>
<protein>
    <recommendedName>
        <fullName evidence="4">Cytotoxic translational repressor of toxin-antitoxin stability system</fullName>
    </recommendedName>
</protein>
<dbReference type="Proteomes" id="UP000176593">
    <property type="component" value="Unassembled WGS sequence"/>
</dbReference>
<evidence type="ECO:0008006" key="4">
    <source>
        <dbReference type="Google" id="ProtNLM"/>
    </source>
</evidence>
<sequence>MDKIEKLLRKAKKADRERLLAVLEAVREGKLEGLHVKRLTNSAFYRVRVGDFRIIFSIDHANKRILIESVSSRDENTYK</sequence>
<evidence type="ECO:0000313" key="2">
    <source>
        <dbReference type="EMBL" id="OGL88152.1"/>
    </source>
</evidence>
<reference evidence="2 3" key="1">
    <citation type="journal article" date="2016" name="Nat. Commun.">
        <title>Thousands of microbial genomes shed light on interconnected biogeochemical processes in an aquifer system.</title>
        <authorList>
            <person name="Anantharaman K."/>
            <person name="Brown C.T."/>
            <person name="Hug L.A."/>
            <person name="Sharon I."/>
            <person name="Castelle C.J."/>
            <person name="Probst A.J."/>
            <person name="Thomas B.C."/>
            <person name="Singh A."/>
            <person name="Wilkins M.J."/>
            <person name="Karaoz U."/>
            <person name="Brodie E.L."/>
            <person name="Williams K.H."/>
            <person name="Hubbard S.S."/>
            <person name="Banfield J.F."/>
        </authorList>
    </citation>
    <scope>NUCLEOTIDE SEQUENCE [LARGE SCALE GENOMIC DNA]</scope>
</reference>
<dbReference type="AlphaFoldDB" id="A0A1F7VC87"/>